<proteinExistence type="predicted"/>
<gene>
    <name evidence="2" type="ORF">EVAR_5588_1</name>
</gene>
<name>A0A4C1U1P0_EUMVA</name>
<comment type="caution">
    <text evidence="2">The sequence shown here is derived from an EMBL/GenBank/DDBJ whole genome shotgun (WGS) entry which is preliminary data.</text>
</comment>
<feature type="region of interest" description="Disordered" evidence="1">
    <location>
        <begin position="145"/>
        <end position="175"/>
    </location>
</feature>
<sequence length="175" mass="20044">MTKRDRSRYREGSVHTCKGLEALQNTSSRLMSLSLPPLSSQELYLLIIIKRHRISCEDAMGTRADINFPNLLRESRYPSLLIVCRCPGPSTSVSCRPVVRQMKLLRSVRKRGVVTNIGTASAFFHLSKYLDEFYPQREVSARGNLRKGFDSQTARRKRPALPEESVCEQEDNERK</sequence>
<evidence type="ECO:0000313" key="3">
    <source>
        <dbReference type="Proteomes" id="UP000299102"/>
    </source>
</evidence>
<protein>
    <submittedName>
        <fullName evidence="2">Uncharacterized protein</fullName>
    </submittedName>
</protein>
<reference evidence="2 3" key="1">
    <citation type="journal article" date="2019" name="Commun. Biol.">
        <title>The bagworm genome reveals a unique fibroin gene that provides high tensile strength.</title>
        <authorList>
            <person name="Kono N."/>
            <person name="Nakamura H."/>
            <person name="Ohtoshi R."/>
            <person name="Tomita M."/>
            <person name="Numata K."/>
            <person name="Arakawa K."/>
        </authorList>
    </citation>
    <scope>NUCLEOTIDE SEQUENCE [LARGE SCALE GENOMIC DNA]</scope>
</reference>
<evidence type="ECO:0000313" key="2">
    <source>
        <dbReference type="EMBL" id="GBP20158.1"/>
    </source>
</evidence>
<dbReference type="Proteomes" id="UP000299102">
    <property type="component" value="Unassembled WGS sequence"/>
</dbReference>
<evidence type="ECO:0000256" key="1">
    <source>
        <dbReference type="SAM" id="MobiDB-lite"/>
    </source>
</evidence>
<keyword evidence="3" id="KW-1185">Reference proteome</keyword>
<accession>A0A4C1U1P0</accession>
<organism evidence="2 3">
    <name type="scientific">Eumeta variegata</name>
    <name type="common">Bagworm moth</name>
    <name type="synonym">Eumeta japonica</name>
    <dbReference type="NCBI Taxonomy" id="151549"/>
    <lineage>
        <taxon>Eukaryota</taxon>
        <taxon>Metazoa</taxon>
        <taxon>Ecdysozoa</taxon>
        <taxon>Arthropoda</taxon>
        <taxon>Hexapoda</taxon>
        <taxon>Insecta</taxon>
        <taxon>Pterygota</taxon>
        <taxon>Neoptera</taxon>
        <taxon>Endopterygota</taxon>
        <taxon>Lepidoptera</taxon>
        <taxon>Glossata</taxon>
        <taxon>Ditrysia</taxon>
        <taxon>Tineoidea</taxon>
        <taxon>Psychidae</taxon>
        <taxon>Oiketicinae</taxon>
        <taxon>Eumeta</taxon>
    </lineage>
</organism>
<dbReference type="AlphaFoldDB" id="A0A4C1U1P0"/>
<dbReference type="EMBL" id="BGZK01000115">
    <property type="protein sequence ID" value="GBP20158.1"/>
    <property type="molecule type" value="Genomic_DNA"/>
</dbReference>
<feature type="compositionally biased region" description="Acidic residues" evidence="1">
    <location>
        <begin position="165"/>
        <end position="175"/>
    </location>
</feature>